<keyword evidence="3" id="KW-1185">Reference proteome</keyword>
<feature type="signal peptide" evidence="1">
    <location>
        <begin position="1"/>
        <end position="20"/>
    </location>
</feature>
<dbReference type="AlphaFoldDB" id="A0A1I6VZF1"/>
<accession>A0A1I6VZF1</accession>
<feature type="chain" id="PRO_5010238856" evidence="1">
    <location>
        <begin position="21"/>
        <end position="165"/>
    </location>
</feature>
<evidence type="ECO:0000313" key="3">
    <source>
        <dbReference type="Proteomes" id="UP000182827"/>
    </source>
</evidence>
<protein>
    <submittedName>
        <fullName evidence="2">Uncharacterized protein</fullName>
    </submittedName>
</protein>
<name>A0A1I6VZF1_9GAMM</name>
<evidence type="ECO:0000313" key="2">
    <source>
        <dbReference type="EMBL" id="SFT19100.1"/>
    </source>
</evidence>
<dbReference type="RefSeq" id="WP_074947552.1">
    <property type="nucleotide sequence ID" value="NZ_FOZU01000036.1"/>
</dbReference>
<keyword evidence="1" id="KW-0732">Signal</keyword>
<dbReference type="Proteomes" id="UP000182827">
    <property type="component" value="Unassembled WGS sequence"/>
</dbReference>
<reference evidence="3" key="1">
    <citation type="submission" date="2016-10" db="EMBL/GenBank/DDBJ databases">
        <authorList>
            <person name="Varghese N."/>
            <person name="Submissions S."/>
        </authorList>
    </citation>
    <scope>NUCLEOTIDE SEQUENCE [LARGE SCALE GENOMIC DNA]</scope>
    <source>
        <strain evidence="3">ANC 5076</strain>
    </source>
</reference>
<organism evidence="2 3">
    <name type="scientific">Acinetobacter bohemicus</name>
    <dbReference type="NCBI Taxonomy" id="1435036"/>
    <lineage>
        <taxon>Bacteria</taxon>
        <taxon>Pseudomonadati</taxon>
        <taxon>Pseudomonadota</taxon>
        <taxon>Gammaproteobacteria</taxon>
        <taxon>Moraxellales</taxon>
        <taxon>Moraxellaceae</taxon>
        <taxon>Acinetobacter</taxon>
    </lineage>
</organism>
<evidence type="ECO:0000256" key="1">
    <source>
        <dbReference type="SAM" id="SignalP"/>
    </source>
</evidence>
<dbReference type="EMBL" id="FOZU01000036">
    <property type="protein sequence ID" value="SFT19100.1"/>
    <property type="molecule type" value="Genomic_DNA"/>
</dbReference>
<sequence length="165" mass="19900">MKIKSFIFLFFLLKINILNAGTLPSDFYMKEKYKKFIKEDVGDFYYIEKIINNNFSAASEVYNKKDNKIIEKYESVYINPVQLESYNDYYQITKKYEYKSGLIYKTNYYIGNSNNCFVKCGEEVFYRKLKKYKINKYPSCLSLFDINERKLKYETDYVKNNCISN</sequence>
<proteinExistence type="predicted"/>
<gene>
    <name evidence="2" type="ORF">SAMN05444586_103635</name>
</gene>